<organism evidence="3 4">
    <name type="scientific">Fusobacterium necrophorum BL</name>
    <dbReference type="NCBI Taxonomy" id="1441732"/>
    <lineage>
        <taxon>Bacteria</taxon>
        <taxon>Fusobacteriati</taxon>
        <taxon>Fusobacteriota</taxon>
        <taxon>Fusobacteriia</taxon>
        <taxon>Fusobacteriales</taxon>
        <taxon>Fusobacteriaceae</taxon>
        <taxon>Fusobacterium</taxon>
    </lineage>
</organism>
<evidence type="ECO:0000259" key="1">
    <source>
        <dbReference type="Pfam" id="PF03374"/>
    </source>
</evidence>
<proteinExistence type="predicted"/>
<dbReference type="GO" id="GO:0003677">
    <property type="term" value="F:DNA binding"/>
    <property type="evidence" value="ECO:0007669"/>
    <property type="project" value="InterPro"/>
</dbReference>
<dbReference type="EMBL" id="JAAC01000062">
    <property type="protein sequence ID" value="KDE63796.1"/>
    <property type="molecule type" value="Genomic_DNA"/>
</dbReference>
<dbReference type="AlphaFoldDB" id="A0AB73BX11"/>
<accession>A0AB73BX11</accession>
<dbReference type="RefSeq" id="WP_035932865.1">
    <property type="nucleotide sequence ID" value="NZ_JAAC01000062.1"/>
</dbReference>
<dbReference type="Pfam" id="PF08346">
    <property type="entry name" value="AntA"/>
    <property type="match status" value="1"/>
</dbReference>
<dbReference type="InterPro" id="IPR013557">
    <property type="entry name" value="AntA/B_antirep"/>
</dbReference>
<feature type="domain" description="AntA/AntB antirepressor" evidence="2">
    <location>
        <begin position="16"/>
        <end position="87"/>
    </location>
</feature>
<gene>
    <name evidence="3" type="ORF">FUSO3_04525</name>
</gene>
<reference evidence="3 4" key="1">
    <citation type="submission" date="2014-01" db="EMBL/GenBank/DDBJ databases">
        <title>Comparative genomics of Fusobacterium necrophorum wild isolates.</title>
        <authorList>
            <person name="Kittichotirat W."/>
            <person name="Bumgarner R.E."/>
            <person name="Lawrence P."/>
        </authorList>
    </citation>
    <scope>NUCLEOTIDE SEQUENCE [LARGE SCALE GENOMIC DNA]</scope>
    <source>
        <strain evidence="3 4">BL</strain>
    </source>
</reference>
<dbReference type="InterPro" id="IPR005039">
    <property type="entry name" value="Ant_C"/>
</dbReference>
<name>A0AB73BX11_9FUSO</name>
<protein>
    <submittedName>
        <fullName evidence="3">Oxidoreductase</fullName>
    </submittedName>
</protein>
<dbReference type="Pfam" id="PF03374">
    <property type="entry name" value="ANT"/>
    <property type="match status" value="1"/>
</dbReference>
<evidence type="ECO:0000313" key="4">
    <source>
        <dbReference type="Proteomes" id="UP000027473"/>
    </source>
</evidence>
<feature type="domain" description="Antirepressor protein C-terminal" evidence="1">
    <location>
        <begin position="133"/>
        <end position="243"/>
    </location>
</feature>
<evidence type="ECO:0000313" key="3">
    <source>
        <dbReference type="EMBL" id="KDE63796.1"/>
    </source>
</evidence>
<dbReference type="Proteomes" id="UP000027473">
    <property type="component" value="Unassembled WGS sequence"/>
</dbReference>
<sequence length="248" mass="28498">MEELVKIEVRDGQQLVDGRDLHEFLEVGTRYDTWVGRIIEKYNFIKNKDFMVVVQKRASNEIKGYTEFTDHLMTISMAKEVAMVANTEKGKQARQYFIKCEEAWNSPEMILARANQIQSRMIEQHTEKIKILETKIEEDKPKVLFADAVATSQSSILIGDLAKLLKQNGIDTGQKRLFNYLRENGFLMKQKGESYNMPTQKSMDLGLFEIKERTGVNPDGSIRISRTPKVTGKGQQYFINVFLSSAEN</sequence>
<evidence type="ECO:0000259" key="2">
    <source>
        <dbReference type="Pfam" id="PF08346"/>
    </source>
</evidence>
<comment type="caution">
    <text evidence="3">The sequence shown here is derived from an EMBL/GenBank/DDBJ whole genome shotgun (WGS) entry which is preliminary data.</text>
</comment>